<dbReference type="HOGENOM" id="CLU_2186847_0_0_1"/>
<evidence type="ECO:0000313" key="3">
    <source>
        <dbReference type="Proteomes" id="UP000001555"/>
    </source>
</evidence>
<protein>
    <submittedName>
        <fullName evidence="1 2">Uncharacterized protein</fullName>
    </submittedName>
</protein>
<organism>
    <name type="scientific">Ixodes scapularis</name>
    <name type="common">Black-legged tick</name>
    <name type="synonym">Deer tick</name>
    <dbReference type="NCBI Taxonomy" id="6945"/>
    <lineage>
        <taxon>Eukaryota</taxon>
        <taxon>Metazoa</taxon>
        <taxon>Ecdysozoa</taxon>
        <taxon>Arthropoda</taxon>
        <taxon>Chelicerata</taxon>
        <taxon>Arachnida</taxon>
        <taxon>Acari</taxon>
        <taxon>Parasitiformes</taxon>
        <taxon>Ixodida</taxon>
        <taxon>Ixodoidea</taxon>
        <taxon>Ixodidae</taxon>
        <taxon>Ixodinae</taxon>
        <taxon>Ixodes</taxon>
    </lineage>
</organism>
<dbReference type="EnsemblMetazoa" id="ISCW023461-RA">
    <property type="protein sequence ID" value="ISCW023461-PA"/>
    <property type="gene ID" value="ISCW023461"/>
</dbReference>
<accession>B7QMF2</accession>
<reference evidence="2" key="2">
    <citation type="submission" date="2020-05" db="UniProtKB">
        <authorList>
            <consortium name="EnsemblMetazoa"/>
        </authorList>
    </citation>
    <scope>IDENTIFICATION</scope>
    <source>
        <strain evidence="2">wikel</strain>
    </source>
</reference>
<sequence length="109" mass="12135">MRGIIGVSRVAADRVVSLCRRAARSSDRISSGGHFCTKGGKLADVEVWQGRRGWRAGHPIPLPYCARIKSAEHSTFFLSCFFFSPPHGFWQPHCSYILKVFPLQAQSVS</sequence>
<keyword evidence="3" id="KW-1185">Reference proteome</keyword>
<dbReference type="EMBL" id="ABJB010792529">
    <property type="status" value="NOT_ANNOTATED_CDS"/>
    <property type="molecule type" value="Genomic_DNA"/>
</dbReference>
<name>B7QMF2_IXOSC</name>
<evidence type="ECO:0000313" key="2">
    <source>
        <dbReference type="EnsemblMetazoa" id="ISCW023461-PA"/>
    </source>
</evidence>
<dbReference type="VEuPathDB" id="VectorBase:ISCW023461"/>
<dbReference type="AlphaFoldDB" id="B7QMF2"/>
<dbReference type="InParanoid" id="B7QMF2"/>
<dbReference type="VEuPathDB" id="VectorBase:ISCI023461"/>
<dbReference type="PaxDb" id="6945-B7QMF2"/>
<evidence type="ECO:0000313" key="1">
    <source>
        <dbReference type="EMBL" id="EEC20024.1"/>
    </source>
</evidence>
<reference evidence="1 3" key="1">
    <citation type="submission" date="2008-03" db="EMBL/GenBank/DDBJ databases">
        <title>Annotation of Ixodes scapularis.</title>
        <authorList>
            <consortium name="Ixodes scapularis Genome Project Consortium"/>
            <person name="Caler E."/>
            <person name="Hannick L.I."/>
            <person name="Bidwell S."/>
            <person name="Joardar V."/>
            <person name="Thiagarajan M."/>
            <person name="Amedeo P."/>
            <person name="Galinsky K.J."/>
            <person name="Schobel S."/>
            <person name="Inman J."/>
            <person name="Hostetler J."/>
            <person name="Miller J."/>
            <person name="Hammond M."/>
            <person name="Megy K."/>
            <person name="Lawson D."/>
            <person name="Kodira C."/>
            <person name="Sutton G."/>
            <person name="Meyer J."/>
            <person name="Hill C.A."/>
            <person name="Birren B."/>
            <person name="Nene V."/>
            <person name="Collins F."/>
            <person name="Alarcon-Chaidez F."/>
            <person name="Wikel S."/>
            <person name="Strausberg R."/>
        </authorList>
    </citation>
    <scope>NUCLEOTIDE SEQUENCE [LARGE SCALE GENOMIC DNA]</scope>
    <source>
        <strain evidence="3">Wikel</strain>
        <strain evidence="1">Wikel colony</strain>
    </source>
</reference>
<proteinExistence type="predicted"/>
<dbReference type="Proteomes" id="UP000001555">
    <property type="component" value="Unassembled WGS sequence"/>
</dbReference>
<gene>
    <name evidence="1" type="ORF">IscW_ISCW023461</name>
</gene>
<dbReference type="EMBL" id="DS971214">
    <property type="protein sequence ID" value="EEC20024.1"/>
    <property type="molecule type" value="Genomic_DNA"/>
</dbReference>